<dbReference type="InterPro" id="IPR021944">
    <property type="entry name" value="DUF3560"/>
</dbReference>
<sequence>MGKRTARRAAMTDTDALHAFPLFELELGEGSPETGFTLGIADIPPTPAPQCEQPARIGREIAADEPPLLDDAEFCERTVMALHERGELGYVKPSDEWVNQRGVPLNDEHQEAAARLHAAGRLPGYDGEDDAEPEGADPKPDPAELAELEGLVNVEPVDAEDLLVDHDIVIEHSALEGTLLIGSRKGDGVYDALKNAGYGWRWWRTAEESGYPAGTLFLPGSRDKAPRLSTIDHTEQIIAKVAEEQGQEIKVAVHIDGTPRDQALVIADRRVRAAERAEALDAKAGRRAGAAEGRWRIAHDISRRWEGGQPIIMDHHSTRKALRDRERMDNHMRKSVALEKEARLVAERAEGARRTLANLDNPLLMARWLREAEAELRAIERGLNGSKGRRFLGTDGKTVISQEPDNKPATGRRRQQLLLDLMYLIPRMEHARAELAKAVTEGRWWGGDPKQIRPGDFVLIRGQWDLVEKVNPKTIRVISIYMPTGLTYPHLEIRGHRTAEEHEAIRTATLAEAKGANA</sequence>
<evidence type="ECO:0000313" key="2">
    <source>
        <dbReference type="EMBL" id="MFD1145911.1"/>
    </source>
</evidence>
<name>A0ABW3QLP4_9PSEU</name>
<evidence type="ECO:0000313" key="3">
    <source>
        <dbReference type="Proteomes" id="UP001597168"/>
    </source>
</evidence>
<accession>A0ABW3QLP4</accession>
<reference evidence="3" key="1">
    <citation type="journal article" date="2019" name="Int. J. Syst. Evol. Microbiol.">
        <title>The Global Catalogue of Microorganisms (GCM) 10K type strain sequencing project: providing services to taxonomists for standard genome sequencing and annotation.</title>
        <authorList>
            <consortium name="The Broad Institute Genomics Platform"/>
            <consortium name="The Broad Institute Genome Sequencing Center for Infectious Disease"/>
            <person name="Wu L."/>
            <person name="Ma J."/>
        </authorList>
    </citation>
    <scope>NUCLEOTIDE SEQUENCE [LARGE SCALE GENOMIC DNA]</scope>
    <source>
        <strain evidence="3">CCUG 60214</strain>
    </source>
</reference>
<keyword evidence="3" id="KW-1185">Reference proteome</keyword>
<dbReference type="EMBL" id="JBHTLK010000005">
    <property type="protein sequence ID" value="MFD1145911.1"/>
    <property type="molecule type" value="Genomic_DNA"/>
</dbReference>
<proteinExistence type="predicted"/>
<dbReference type="Pfam" id="PF12083">
    <property type="entry name" value="DUF3560"/>
    <property type="match status" value="1"/>
</dbReference>
<dbReference type="RefSeq" id="WP_380719116.1">
    <property type="nucleotide sequence ID" value="NZ_JBHTLK010000005.1"/>
</dbReference>
<organism evidence="2 3">
    <name type="scientific">Saccharothrix hoggarensis</name>
    <dbReference type="NCBI Taxonomy" id="913853"/>
    <lineage>
        <taxon>Bacteria</taxon>
        <taxon>Bacillati</taxon>
        <taxon>Actinomycetota</taxon>
        <taxon>Actinomycetes</taxon>
        <taxon>Pseudonocardiales</taxon>
        <taxon>Pseudonocardiaceae</taxon>
        <taxon>Saccharothrix</taxon>
    </lineage>
</organism>
<dbReference type="Proteomes" id="UP001597168">
    <property type="component" value="Unassembled WGS sequence"/>
</dbReference>
<protein>
    <submittedName>
        <fullName evidence="2">DUF3560 domain-containing protein</fullName>
    </submittedName>
</protein>
<gene>
    <name evidence="2" type="ORF">ACFQ3T_02100</name>
</gene>
<evidence type="ECO:0000256" key="1">
    <source>
        <dbReference type="SAM" id="MobiDB-lite"/>
    </source>
</evidence>
<feature type="region of interest" description="Disordered" evidence="1">
    <location>
        <begin position="121"/>
        <end position="143"/>
    </location>
</feature>
<comment type="caution">
    <text evidence="2">The sequence shown here is derived from an EMBL/GenBank/DDBJ whole genome shotgun (WGS) entry which is preliminary data.</text>
</comment>
<feature type="compositionally biased region" description="Acidic residues" evidence="1">
    <location>
        <begin position="126"/>
        <end position="135"/>
    </location>
</feature>